<protein>
    <submittedName>
        <fullName evidence="1">Uncharacterized protein</fullName>
    </submittedName>
</protein>
<dbReference type="Proteomes" id="UP000709295">
    <property type="component" value="Unassembled WGS sequence"/>
</dbReference>
<gene>
    <name evidence="1" type="ORF">JG688_00018557</name>
</gene>
<dbReference type="AlphaFoldDB" id="A0A8J5M0K2"/>
<sequence length="70" mass="7993">MLECLVVPRRPVELAFQERNPGLKRMIVGERGWGDENDLWERVLPGEGESDWSPSGQRWCEPLVSVGVED</sequence>
<name>A0A8J5M0K2_9STRA</name>
<keyword evidence="2" id="KW-1185">Reference proteome</keyword>
<accession>A0A8J5M0K2</accession>
<dbReference type="EMBL" id="JAENGY010003514">
    <property type="protein sequence ID" value="KAG6941653.1"/>
    <property type="molecule type" value="Genomic_DNA"/>
</dbReference>
<comment type="caution">
    <text evidence="1">The sequence shown here is derived from an EMBL/GenBank/DDBJ whole genome shotgun (WGS) entry which is preliminary data.</text>
</comment>
<organism evidence="1 2">
    <name type="scientific">Phytophthora aleatoria</name>
    <dbReference type="NCBI Taxonomy" id="2496075"/>
    <lineage>
        <taxon>Eukaryota</taxon>
        <taxon>Sar</taxon>
        <taxon>Stramenopiles</taxon>
        <taxon>Oomycota</taxon>
        <taxon>Peronosporomycetes</taxon>
        <taxon>Peronosporales</taxon>
        <taxon>Peronosporaceae</taxon>
        <taxon>Phytophthora</taxon>
    </lineage>
</organism>
<reference evidence="1" key="1">
    <citation type="submission" date="2021-01" db="EMBL/GenBank/DDBJ databases">
        <title>Phytophthora aleatoria, a newly-described species from Pinus radiata is distinct from Phytophthora cactorum isolates based on comparative genomics.</title>
        <authorList>
            <person name="Mcdougal R."/>
            <person name="Panda P."/>
            <person name="Williams N."/>
            <person name="Studholme D.J."/>
        </authorList>
    </citation>
    <scope>NUCLEOTIDE SEQUENCE</scope>
    <source>
        <strain evidence="1">NZFS 4037</strain>
    </source>
</reference>
<evidence type="ECO:0000313" key="2">
    <source>
        <dbReference type="Proteomes" id="UP000709295"/>
    </source>
</evidence>
<proteinExistence type="predicted"/>
<evidence type="ECO:0000313" key="1">
    <source>
        <dbReference type="EMBL" id="KAG6941653.1"/>
    </source>
</evidence>